<reference evidence="6 7" key="1">
    <citation type="submission" date="2021-01" db="EMBL/GenBank/DDBJ databases">
        <title>Genome Sequence and Methylation Pattern of Haloterrigena salifodinae BOL5-1, An Extremely Halophilic Archaeon from a Bolivian Salt Mine.</title>
        <authorList>
            <person name="DasSarma P."/>
            <person name="Anton B.P."/>
            <person name="DasSarma S.L."/>
            <person name="von Ehrenheim H.A.L."/>
            <person name="Martinez F.L."/>
            <person name="Guzman D."/>
            <person name="Roberts R.J."/>
            <person name="DasSarma S."/>
        </authorList>
    </citation>
    <scope>NUCLEOTIDE SEQUENCE [LARGE SCALE GENOMIC DNA]</scope>
    <source>
        <strain evidence="6 7">BOL5-1</strain>
        <plasmid evidence="6 7">pHTS138</plasmid>
    </source>
</reference>
<feature type="domain" description="Alpha-L-rhamnosidase C-terminal" evidence="5">
    <location>
        <begin position="54"/>
        <end position="115"/>
    </location>
</feature>
<dbReference type="SUPFAM" id="SSF48208">
    <property type="entry name" value="Six-hairpin glycosidases"/>
    <property type="match status" value="1"/>
</dbReference>
<dbReference type="InterPro" id="IPR016007">
    <property type="entry name" value="Alpha_rhamnosid"/>
</dbReference>
<dbReference type="EMBL" id="CP069189">
    <property type="protein sequence ID" value="QRV17394.1"/>
    <property type="molecule type" value="Genomic_DNA"/>
</dbReference>
<gene>
    <name evidence="6" type="ORF">JMJ58_21335</name>
</gene>
<dbReference type="Pfam" id="PF17389">
    <property type="entry name" value="Bac_rhamnosid6H"/>
    <property type="match status" value="1"/>
</dbReference>
<dbReference type="PANTHER" id="PTHR33307:SF6">
    <property type="entry name" value="ALPHA-RHAMNOSIDASE (EUROFUNG)-RELATED"/>
    <property type="match status" value="1"/>
</dbReference>
<dbReference type="PANTHER" id="PTHR33307">
    <property type="entry name" value="ALPHA-RHAMNOSIDASE (EUROFUNG)"/>
    <property type="match status" value="1"/>
</dbReference>
<evidence type="ECO:0000259" key="5">
    <source>
        <dbReference type="Pfam" id="PF17390"/>
    </source>
</evidence>
<comment type="catalytic activity">
    <reaction evidence="1">
        <text>Hydrolysis of terminal non-reducing alpha-L-rhamnose residues in alpha-L-rhamnosides.</text>
        <dbReference type="EC" id="3.2.1.40"/>
    </reaction>
</comment>
<geneLocation type="plasmid" evidence="6 7">
    <name>pHTS138</name>
</geneLocation>
<keyword evidence="6" id="KW-0614">Plasmid</keyword>
<evidence type="ECO:0000313" key="6">
    <source>
        <dbReference type="EMBL" id="QRV17394.1"/>
    </source>
</evidence>
<dbReference type="OrthoDB" id="39566at2157"/>
<dbReference type="InterPro" id="IPR035398">
    <property type="entry name" value="Bac_rhamnosid_C"/>
</dbReference>
<organism evidence="6 7">
    <name type="scientific">Haloterrigena salifodinae</name>
    <dbReference type="NCBI Taxonomy" id="2675099"/>
    <lineage>
        <taxon>Archaea</taxon>
        <taxon>Methanobacteriati</taxon>
        <taxon>Methanobacteriota</taxon>
        <taxon>Stenosarchaea group</taxon>
        <taxon>Halobacteria</taxon>
        <taxon>Halobacteriales</taxon>
        <taxon>Natrialbaceae</taxon>
        <taxon>Haloterrigena</taxon>
    </lineage>
</organism>
<dbReference type="Pfam" id="PF17390">
    <property type="entry name" value="Bac_rhamnosid_C"/>
    <property type="match status" value="1"/>
</dbReference>
<protein>
    <recommendedName>
        <fullName evidence="2">alpha-L-rhamnosidase</fullName>
        <ecNumber evidence="2">3.2.1.40</ecNumber>
    </recommendedName>
</protein>
<dbReference type="KEGG" id="hsal:JMJ58_21335"/>
<dbReference type="GO" id="GO:0030596">
    <property type="term" value="F:alpha-L-rhamnosidase activity"/>
    <property type="evidence" value="ECO:0007669"/>
    <property type="project" value="UniProtKB-EC"/>
</dbReference>
<dbReference type="InterPro" id="IPR012341">
    <property type="entry name" value="6hp_glycosidase-like_sf"/>
</dbReference>
<evidence type="ECO:0000259" key="4">
    <source>
        <dbReference type="Pfam" id="PF17389"/>
    </source>
</evidence>
<evidence type="ECO:0000256" key="2">
    <source>
        <dbReference type="ARBA" id="ARBA00012652"/>
    </source>
</evidence>
<name>A0A8T8E684_9EURY</name>
<dbReference type="Gene3D" id="1.50.10.10">
    <property type="match status" value="1"/>
</dbReference>
<accession>A0A8T8E684</accession>
<evidence type="ECO:0000256" key="1">
    <source>
        <dbReference type="ARBA" id="ARBA00001445"/>
    </source>
</evidence>
<evidence type="ECO:0000313" key="7">
    <source>
        <dbReference type="Proteomes" id="UP000637819"/>
    </source>
</evidence>
<dbReference type="Gene3D" id="2.60.420.10">
    <property type="entry name" value="Maltose phosphorylase, domain 3"/>
    <property type="match status" value="1"/>
</dbReference>
<dbReference type="Proteomes" id="UP000637819">
    <property type="component" value="Plasmid pHTS138"/>
</dbReference>
<dbReference type="EC" id="3.2.1.40" evidence="2"/>
<dbReference type="AlphaFoldDB" id="A0A8T8E684"/>
<dbReference type="GO" id="GO:0005975">
    <property type="term" value="P:carbohydrate metabolic process"/>
    <property type="evidence" value="ECO:0007669"/>
    <property type="project" value="InterPro"/>
</dbReference>
<keyword evidence="7" id="KW-1185">Reference proteome</keyword>
<proteinExistence type="predicted"/>
<sequence>MAYEIATKTTYLSWGHWVENGMTALIENWSLDARSRDHYFLGTVDEWFYSYLTGIRRPTEPTFEHVEIAPIPVGNLDAALCHVDTVRGQIESQWELTEDGLEFEVAIPWNTTATVRTRH</sequence>
<dbReference type="InterPro" id="IPR008928">
    <property type="entry name" value="6-hairpin_glycosidase_sf"/>
</dbReference>
<dbReference type="InterPro" id="IPR035396">
    <property type="entry name" value="Bac_rhamnosid6H"/>
</dbReference>
<evidence type="ECO:0000256" key="3">
    <source>
        <dbReference type="ARBA" id="ARBA00022801"/>
    </source>
</evidence>
<feature type="domain" description="Alpha-L-rhamnosidase six-hairpin glycosidase" evidence="4">
    <location>
        <begin position="1"/>
        <end position="51"/>
    </location>
</feature>
<keyword evidence="3" id="KW-0378">Hydrolase</keyword>